<name>A0A8J6B6P6_ELECQ</name>
<dbReference type="EMBL" id="WNTK01011835">
    <property type="protein sequence ID" value="KAG9462351.1"/>
    <property type="molecule type" value="Genomic_DNA"/>
</dbReference>
<keyword evidence="3" id="KW-1185">Reference proteome</keyword>
<dbReference type="SUPFAM" id="SSF47616">
    <property type="entry name" value="GST C-terminal domain-like"/>
    <property type="match status" value="1"/>
</dbReference>
<gene>
    <name evidence="2" type="ORF">GDO78_014289</name>
</gene>
<dbReference type="OrthoDB" id="438179at2759"/>
<organism evidence="2 3">
    <name type="scientific">Eleutherodactylus coqui</name>
    <name type="common">Puerto Rican coqui</name>
    <dbReference type="NCBI Taxonomy" id="57060"/>
    <lineage>
        <taxon>Eukaryota</taxon>
        <taxon>Metazoa</taxon>
        <taxon>Chordata</taxon>
        <taxon>Craniata</taxon>
        <taxon>Vertebrata</taxon>
        <taxon>Euteleostomi</taxon>
        <taxon>Amphibia</taxon>
        <taxon>Batrachia</taxon>
        <taxon>Anura</taxon>
        <taxon>Neobatrachia</taxon>
        <taxon>Hyloidea</taxon>
        <taxon>Eleutherodactylidae</taxon>
        <taxon>Eleutherodactylinae</taxon>
        <taxon>Eleutherodactylus</taxon>
        <taxon>Eleutherodactylus</taxon>
    </lineage>
</organism>
<dbReference type="Gene3D" id="1.20.1050.130">
    <property type="match status" value="1"/>
</dbReference>
<feature type="compositionally biased region" description="Polar residues" evidence="1">
    <location>
        <begin position="75"/>
        <end position="84"/>
    </location>
</feature>
<evidence type="ECO:0000313" key="2">
    <source>
        <dbReference type="EMBL" id="KAG9462351.1"/>
    </source>
</evidence>
<reference evidence="2" key="1">
    <citation type="thesis" date="2020" institute="ProQuest LLC" country="789 East Eisenhower Parkway, Ann Arbor, MI, USA">
        <title>Comparative Genomics and Chromosome Evolution.</title>
        <authorList>
            <person name="Mudd A.B."/>
        </authorList>
    </citation>
    <scope>NUCLEOTIDE SEQUENCE</scope>
    <source>
        <strain evidence="2">HN-11 Male</strain>
        <tissue evidence="2">Kidney and liver</tissue>
    </source>
</reference>
<dbReference type="InterPro" id="IPR036282">
    <property type="entry name" value="Glutathione-S-Trfase_C_sf"/>
</dbReference>
<feature type="region of interest" description="Disordered" evidence="1">
    <location>
        <begin position="75"/>
        <end position="117"/>
    </location>
</feature>
<evidence type="ECO:0008006" key="4">
    <source>
        <dbReference type="Google" id="ProtNLM"/>
    </source>
</evidence>
<feature type="non-terminal residue" evidence="2">
    <location>
        <position position="1"/>
    </location>
</feature>
<evidence type="ECO:0000256" key="1">
    <source>
        <dbReference type="SAM" id="MobiDB-lite"/>
    </source>
</evidence>
<evidence type="ECO:0000313" key="3">
    <source>
        <dbReference type="Proteomes" id="UP000770717"/>
    </source>
</evidence>
<comment type="caution">
    <text evidence="2">The sequence shown here is derived from an EMBL/GenBank/DDBJ whole genome shotgun (WGS) entry which is preliminary data.</text>
</comment>
<proteinExistence type="predicted"/>
<dbReference type="Proteomes" id="UP000770717">
    <property type="component" value="Unassembled WGS sequence"/>
</dbReference>
<accession>A0A8J6B6P6</accession>
<feature type="non-terminal residue" evidence="2">
    <location>
        <position position="117"/>
    </location>
</feature>
<protein>
    <recommendedName>
        <fullName evidence="4">Elongation factor 1-beta</fullName>
    </recommendedName>
</protein>
<dbReference type="AlphaFoldDB" id="A0A8J6B6P6"/>
<sequence>SSLAAVDYQSVLSISDEKARLSALHDFLSSRSYIHGYTFSQADVEVFRQLAAPPPDHYFHVVRWYRHIAAISSDPAMQSNSHNAQPCKGRRTQPPWTPPEAKEQPQLRLYNSLTRNK</sequence>
<dbReference type="CDD" id="cd10310">
    <property type="entry name" value="GST_C_CysRS_N"/>
    <property type="match status" value="1"/>
</dbReference>